<dbReference type="Gene3D" id="1.10.490.10">
    <property type="entry name" value="Globins"/>
    <property type="match status" value="1"/>
</dbReference>
<dbReference type="RefSeq" id="WP_002652132.1">
    <property type="nucleotide sequence ID" value="NZ_CH672376.1"/>
</dbReference>
<comment type="caution">
    <text evidence="1">The sequence shown here is derived from an EMBL/GenBank/DDBJ whole genome shotgun (WGS) entry which is preliminary data.</text>
</comment>
<gene>
    <name evidence="1" type="ORF">DSM3645_21162</name>
</gene>
<dbReference type="GO" id="GO:0020037">
    <property type="term" value="F:heme binding"/>
    <property type="evidence" value="ECO:0007669"/>
    <property type="project" value="InterPro"/>
</dbReference>
<dbReference type="InterPro" id="IPR009050">
    <property type="entry name" value="Globin-like_sf"/>
</dbReference>
<dbReference type="OrthoDB" id="9801223at2"/>
<evidence type="ECO:0000313" key="2">
    <source>
        <dbReference type="Proteomes" id="UP000004358"/>
    </source>
</evidence>
<dbReference type="Proteomes" id="UP000004358">
    <property type="component" value="Unassembled WGS sequence"/>
</dbReference>
<dbReference type="STRING" id="314230.DSM3645_21162"/>
<dbReference type="GO" id="GO:0019825">
    <property type="term" value="F:oxygen binding"/>
    <property type="evidence" value="ECO:0007669"/>
    <property type="project" value="InterPro"/>
</dbReference>
<reference evidence="1 2" key="1">
    <citation type="submission" date="2006-02" db="EMBL/GenBank/DDBJ databases">
        <authorList>
            <person name="Amann R."/>
            <person name="Ferriera S."/>
            <person name="Johnson J."/>
            <person name="Kravitz S."/>
            <person name="Halpern A."/>
            <person name="Remington K."/>
            <person name="Beeson K."/>
            <person name="Tran B."/>
            <person name="Rogers Y.-H."/>
            <person name="Friedman R."/>
            <person name="Venter J.C."/>
        </authorList>
    </citation>
    <scope>NUCLEOTIDE SEQUENCE [LARGE SCALE GENOMIC DNA]</scope>
    <source>
        <strain evidence="1 2">DSM 3645</strain>
    </source>
</reference>
<protein>
    <submittedName>
        <fullName evidence="1">Uncharacterized protein</fullName>
    </submittedName>
</protein>
<dbReference type="SUPFAM" id="SSF46458">
    <property type="entry name" value="Globin-like"/>
    <property type="match status" value="1"/>
</dbReference>
<evidence type="ECO:0000313" key="1">
    <source>
        <dbReference type="EMBL" id="EAQ81122.1"/>
    </source>
</evidence>
<accession>A3ZR29</accession>
<dbReference type="InterPro" id="IPR012292">
    <property type="entry name" value="Globin/Proto"/>
</dbReference>
<name>A3ZR29_9BACT</name>
<dbReference type="AlphaFoldDB" id="A3ZR29"/>
<sequence length="63" mass="6767">MSACRSTSVGSSLVRREKITPAIAALASRHHDYGVKAEDYQPVGAALLGRSTKVWRCVHAGNE</sequence>
<organism evidence="1 2">
    <name type="scientific">Blastopirellula marina DSM 3645</name>
    <dbReference type="NCBI Taxonomy" id="314230"/>
    <lineage>
        <taxon>Bacteria</taxon>
        <taxon>Pseudomonadati</taxon>
        <taxon>Planctomycetota</taxon>
        <taxon>Planctomycetia</taxon>
        <taxon>Pirellulales</taxon>
        <taxon>Pirellulaceae</taxon>
        <taxon>Blastopirellula</taxon>
    </lineage>
</organism>
<proteinExistence type="predicted"/>
<dbReference type="HOGENOM" id="CLU_2876850_0_0_0"/>
<dbReference type="EMBL" id="AANZ01000006">
    <property type="protein sequence ID" value="EAQ81122.1"/>
    <property type="molecule type" value="Genomic_DNA"/>
</dbReference>